<feature type="transmembrane region" description="Helical" evidence="1">
    <location>
        <begin position="367"/>
        <end position="386"/>
    </location>
</feature>
<protein>
    <submittedName>
        <fullName evidence="3">Serine/threonine-protein kinase</fullName>
        <ecNumber evidence="3">2.7.11.1</ecNumber>
    </submittedName>
</protein>
<comment type="caution">
    <text evidence="3">The sequence shown here is derived from an EMBL/GenBank/DDBJ whole genome shotgun (WGS) entry which is preliminary data.</text>
</comment>
<reference evidence="3 4" key="1">
    <citation type="submission" date="2023-12" db="EMBL/GenBank/DDBJ databases">
        <title>the genome sequence of Hyalangium sp. s54d21.</title>
        <authorList>
            <person name="Zhang X."/>
        </authorList>
    </citation>
    <scope>NUCLEOTIDE SEQUENCE [LARGE SCALE GENOMIC DNA]</scope>
    <source>
        <strain evidence="4">s54d21</strain>
    </source>
</reference>
<dbReference type="Gene3D" id="1.10.510.10">
    <property type="entry name" value="Transferase(Phosphotransferase) domain 1"/>
    <property type="match status" value="1"/>
</dbReference>
<dbReference type="RefSeq" id="WP_321546863.1">
    <property type="nucleotide sequence ID" value="NZ_JAXIVS010000005.1"/>
</dbReference>
<dbReference type="PROSITE" id="PS50011">
    <property type="entry name" value="PROTEIN_KINASE_DOM"/>
    <property type="match status" value="1"/>
</dbReference>
<evidence type="ECO:0000256" key="1">
    <source>
        <dbReference type="SAM" id="Phobius"/>
    </source>
</evidence>
<feature type="domain" description="Protein kinase" evidence="2">
    <location>
        <begin position="27"/>
        <end position="301"/>
    </location>
</feature>
<dbReference type="Proteomes" id="UP001291309">
    <property type="component" value="Unassembled WGS sequence"/>
</dbReference>
<keyword evidence="3" id="KW-0808">Transferase</keyword>
<dbReference type="EC" id="2.7.11.1" evidence="3"/>
<keyword evidence="1" id="KW-0812">Transmembrane</keyword>
<dbReference type="SMART" id="SM00220">
    <property type="entry name" value="S_TKc"/>
    <property type="match status" value="1"/>
</dbReference>
<gene>
    <name evidence="3" type="ORF">SYV04_17090</name>
</gene>
<keyword evidence="4" id="KW-1185">Reference proteome</keyword>
<dbReference type="InterPro" id="IPR000719">
    <property type="entry name" value="Prot_kinase_dom"/>
</dbReference>
<evidence type="ECO:0000313" key="3">
    <source>
        <dbReference type="EMBL" id="MDY7228138.1"/>
    </source>
</evidence>
<organism evidence="3 4">
    <name type="scientific">Hyalangium rubrum</name>
    <dbReference type="NCBI Taxonomy" id="3103134"/>
    <lineage>
        <taxon>Bacteria</taxon>
        <taxon>Pseudomonadati</taxon>
        <taxon>Myxococcota</taxon>
        <taxon>Myxococcia</taxon>
        <taxon>Myxococcales</taxon>
        <taxon>Cystobacterineae</taxon>
        <taxon>Archangiaceae</taxon>
        <taxon>Hyalangium</taxon>
    </lineage>
</organism>
<evidence type="ECO:0000259" key="2">
    <source>
        <dbReference type="PROSITE" id="PS50011"/>
    </source>
</evidence>
<dbReference type="EMBL" id="JAXIVS010000005">
    <property type="protein sequence ID" value="MDY7228138.1"/>
    <property type="molecule type" value="Genomic_DNA"/>
</dbReference>
<dbReference type="PANTHER" id="PTHR44329">
    <property type="entry name" value="SERINE/THREONINE-PROTEIN KINASE TNNI3K-RELATED"/>
    <property type="match status" value="1"/>
</dbReference>
<dbReference type="InterPro" id="IPR011009">
    <property type="entry name" value="Kinase-like_dom_sf"/>
</dbReference>
<dbReference type="InterPro" id="IPR051681">
    <property type="entry name" value="Ser/Thr_Kinases-Pseudokinases"/>
</dbReference>
<dbReference type="Pfam" id="PF00069">
    <property type="entry name" value="Pkinase"/>
    <property type="match status" value="1"/>
</dbReference>
<sequence>MANAMERWAALRLNSTSLPPGMRVGMWELRDWRGHGTYGTVYSAVRVGDEEAGLVALKMAAHPGDARFVREVELLSRIDHPNVPSLLGHGHWRSPSGASYPYFVMEWVEGLPLYTWASVLNPSAKEVRRVLAQVARALEATHFVGGVHRDVKGSNVLVRLADGRAFLTDFGAGHYAGAIPLTRETLPPGTPVYRSPEARRFARHFHGQAVAPYVAQPADDVFALGVTAYRLVTREYPPSRDCDEEVSEGCGQEEGSDSRSWHSLKLSVEPQLKALILRILSVKPKDRRTARELAEVLEQTAEQAQTESVTKRPCLRDLELENIAAPSDAASWDESKRPAEAGGMRRAYIRSMGLCAREAISRWADSLGLGLLGGFVMLLVASWPLWQMRERTGLMRPQPISGEETADGGTAAMGNSMITSAIVTPYAPSGQEIIGLPMPKDPLQGQRKAPQCKLPLEESINGGCWIRLGNVKSPCAENGYEWKGHCYLPSYSRLPQPTSEKE</sequence>
<dbReference type="CDD" id="cd14014">
    <property type="entry name" value="STKc_PknB_like"/>
    <property type="match status" value="1"/>
</dbReference>
<dbReference type="GO" id="GO:0004674">
    <property type="term" value="F:protein serine/threonine kinase activity"/>
    <property type="evidence" value="ECO:0007669"/>
    <property type="project" value="UniProtKB-EC"/>
</dbReference>
<keyword evidence="3" id="KW-0418">Kinase</keyword>
<name>A0ABU5H3V7_9BACT</name>
<dbReference type="SUPFAM" id="SSF56112">
    <property type="entry name" value="Protein kinase-like (PK-like)"/>
    <property type="match status" value="1"/>
</dbReference>
<proteinExistence type="predicted"/>
<keyword evidence="1" id="KW-0472">Membrane</keyword>
<dbReference type="Gene3D" id="3.30.200.20">
    <property type="entry name" value="Phosphorylase Kinase, domain 1"/>
    <property type="match status" value="1"/>
</dbReference>
<keyword evidence="1" id="KW-1133">Transmembrane helix</keyword>
<evidence type="ECO:0000313" key="4">
    <source>
        <dbReference type="Proteomes" id="UP001291309"/>
    </source>
</evidence>
<accession>A0ABU5H3V7</accession>